<dbReference type="SUPFAM" id="SSF55073">
    <property type="entry name" value="Nucleotide cyclase"/>
    <property type="match status" value="1"/>
</dbReference>
<dbReference type="PANTHER" id="PTHR45138">
    <property type="entry name" value="REGULATORY COMPONENTS OF SENSORY TRANSDUCTION SYSTEM"/>
    <property type="match status" value="1"/>
</dbReference>
<dbReference type="Proteomes" id="UP000664701">
    <property type="component" value="Chromosome"/>
</dbReference>
<dbReference type="PROSITE" id="PS50887">
    <property type="entry name" value="GGDEF"/>
    <property type="match status" value="1"/>
</dbReference>
<evidence type="ECO:0000256" key="1">
    <source>
        <dbReference type="SAM" id="Phobius"/>
    </source>
</evidence>
<dbReference type="SMART" id="SM00267">
    <property type="entry name" value="GGDEF"/>
    <property type="match status" value="1"/>
</dbReference>
<keyword evidence="1" id="KW-0472">Membrane</keyword>
<accession>A0ABZ2SMM7</accession>
<dbReference type="Pfam" id="PF00990">
    <property type="entry name" value="GGDEF"/>
    <property type="match status" value="1"/>
</dbReference>
<keyword evidence="1" id="KW-0812">Transmembrane</keyword>
<evidence type="ECO:0000313" key="4">
    <source>
        <dbReference type="Proteomes" id="UP000664701"/>
    </source>
</evidence>
<protein>
    <recommendedName>
        <fullName evidence="2">GGDEF domain-containing protein</fullName>
    </recommendedName>
</protein>
<dbReference type="InterPro" id="IPR050469">
    <property type="entry name" value="Diguanylate_Cyclase"/>
</dbReference>
<dbReference type="Gene3D" id="3.30.70.270">
    <property type="match status" value="1"/>
</dbReference>
<feature type="domain" description="GGDEF" evidence="2">
    <location>
        <begin position="231"/>
        <end position="369"/>
    </location>
</feature>
<dbReference type="NCBIfam" id="TIGR00254">
    <property type="entry name" value="GGDEF"/>
    <property type="match status" value="1"/>
</dbReference>
<feature type="transmembrane region" description="Helical" evidence="1">
    <location>
        <begin position="167"/>
        <end position="188"/>
    </location>
</feature>
<gene>
    <name evidence="3" type="ORF">DOK78_000034</name>
</gene>
<reference evidence="3 4" key="2">
    <citation type="submission" date="2024-03" db="EMBL/GenBank/DDBJ databases">
        <title>The Genome Sequence of Enterococcus sp. DIV2402.</title>
        <authorList>
            <consortium name="The Broad Institute Genomics Platform"/>
            <consortium name="The Broad Institute Microbial Omics Core"/>
            <consortium name="The Broad Institute Genomic Center for Infectious Diseases"/>
            <person name="Earl A."/>
            <person name="Manson A."/>
            <person name="Gilmore M."/>
            <person name="Schwartman J."/>
            <person name="Shea T."/>
            <person name="Abouelleil A."/>
            <person name="Cao P."/>
            <person name="Chapman S."/>
            <person name="Cusick C."/>
            <person name="Young S."/>
            <person name="Neafsey D."/>
            <person name="Nusbaum C."/>
            <person name="Birren B."/>
        </authorList>
    </citation>
    <scope>NUCLEOTIDE SEQUENCE [LARGE SCALE GENOMIC DNA]</scope>
    <source>
        <strain evidence="3 4">DIV2402</strain>
    </source>
</reference>
<keyword evidence="4" id="KW-1185">Reference proteome</keyword>
<proteinExistence type="predicted"/>
<feature type="transmembrane region" description="Helical" evidence="1">
    <location>
        <begin position="137"/>
        <end position="155"/>
    </location>
</feature>
<dbReference type="InterPro" id="IPR043128">
    <property type="entry name" value="Rev_trsase/Diguanyl_cyclase"/>
</dbReference>
<dbReference type="InterPro" id="IPR029787">
    <property type="entry name" value="Nucleotide_cyclase"/>
</dbReference>
<feature type="transmembrane region" description="Helical" evidence="1">
    <location>
        <begin position="6"/>
        <end position="26"/>
    </location>
</feature>
<evidence type="ECO:0000313" key="3">
    <source>
        <dbReference type="EMBL" id="WYJ75459.1"/>
    </source>
</evidence>
<dbReference type="InterPro" id="IPR000160">
    <property type="entry name" value="GGDEF_dom"/>
</dbReference>
<name>A0ABZ2SMM7_9ENTE</name>
<keyword evidence="1" id="KW-1133">Transmembrane helix</keyword>
<reference evidence="3 4" key="1">
    <citation type="submission" date="2021-03" db="EMBL/GenBank/DDBJ databases">
        <authorList>
            <person name="Gilmore M.S."/>
            <person name="Schwartzman J."/>
            <person name="Van Tyne D."/>
            <person name="Martin M."/>
            <person name="Earl A.M."/>
            <person name="Manson A.L."/>
            <person name="Straub T."/>
            <person name="Salamzade R."/>
            <person name="Saavedra J."/>
            <person name="Lebreton F."/>
            <person name="Prichula J."/>
            <person name="Schaufler K."/>
            <person name="Gaca A."/>
            <person name="Sgardioli B."/>
            <person name="Wagenaar J."/>
            <person name="Strong T."/>
        </authorList>
    </citation>
    <scope>NUCLEOTIDE SEQUENCE [LARGE SCALE GENOMIC DNA]</scope>
    <source>
        <strain evidence="3 4">DIV2402</strain>
    </source>
</reference>
<dbReference type="PANTHER" id="PTHR45138:SF9">
    <property type="entry name" value="DIGUANYLATE CYCLASE DGCM-RELATED"/>
    <property type="match status" value="1"/>
</dbReference>
<organism evidence="3 4">
    <name type="scientific">Candidatus Enterococcus lowellii</name>
    <dbReference type="NCBI Taxonomy" id="2230877"/>
    <lineage>
        <taxon>Bacteria</taxon>
        <taxon>Bacillati</taxon>
        <taxon>Bacillota</taxon>
        <taxon>Bacilli</taxon>
        <taxon>Lactobacillales</taxon>
        <taxon>Enterococcaceae</taxon>
        <taxon>Enterococcus</taxon>
    </lineage>
</organism>
<dbReference type="EMBL" id="CP147251">
    <property type="protein sequence ID" value="WYJ75459.1"/>
    <property type="molecule type" value="Genomic_DNA"/>
</dbReference>
<feature type="transmembrane region" description="Helical" evidence="1">
    <location>
        <begin position="113"/>
        <end position="130"/>
    </location>
</feature>
<sequence>MGSMMVLTIFFPSIIVSLLITIDTVFSSVKKVFLNKILQLILIILLYFTYLFCLLSLSVHLLGAVYYEYSLILFIAYYFFRSYGKYLILLTPFLLVSYSKLIDLRVVVSYDQLFMIALLIFSLFVVIDWLPFGWRNLKFSVLFILSMLISAYFHLQEVGTSFFTENSGTIVLLITGSLVILVSFYLYFSLQEKGNARIREELIASKIDRLTGVHNYSALSDMIEFLKEHKQVITVAMLDLDHFKKINDQNGHLVGNEVLRDFVQLLEAHLSLYLDKNNVEIYRFGGEEFCIFFYDSSKNSAYKIIEEFRAKIETYPMGVGMTDGVSITFSAGIENTINQTDILETLKKADEACYIAKQSGRNKVVIYHNNYQ</sequence>
<evidence type="ECO:0000259" key="2">
    <source>
        <dbReference type="PROSITE" id="PS50887"/>
    </source>
</evidence>
<dbReference type="RefSeq" id="WP_207871642.1">
    <property type="nucleotide sequence ID" value="NZ_CP147251.1"/>
</dbReference>
<dbReference type="CDD" id="cd01949">
    <property type="entry name" value="GGDEF"/>
    <property type="match status" value="1"/>
</dbReference>
<feature type="transmembrane region" description="Helical" evidence="1">
    <location>
        <begin position="38"/>
        <end position="58"/>
    </location>
</feature>